<protein>
    <submittedName>
        <fullName evidence="1">Uncharacterized protein</fullName>
    </submittedName>
</protein>
<organism evidence="1 2">
    <name type="scientific">Rhizobium altiplani</name>
    <dbReference type="NCBI Taxonomy" id="1864509"/>
    <lineage>
        <taxon>Bacteria</taxon>
        <taxon>Pseudomonadati</taxon>
        <taxon>Pseudomonadota</taxon>
        <taxon>Alphaproteobacteria</taxon>
        <taxon>Hyphomicrobiales</taxon>
        <taxon>Rhizobiaceae</taxon>
        <taxon>Rhizobium/Agrobacterium group</taxon>
        <taxon>Rhizobium</taxon>
    </lineage>
</organism>
<evidence type="ECO:0000313" key="1">
    <source>
        <dbReference type="EMBL" id="KWV56151.1"/>
    </source>
</evidence>
<proteinExistence type="predicted"/>
<comment type="caution">
    <text evidence="1">The sequence shown here is derived from an EMBL/GenBank/DDBJ whole genome shotgun (WGS) entry which is preliminary data.</text>
</comment>
<dbReference type="OrthoDB" id="8400546at2"/>
<evidence type="ECO:0000313" key="2">
    <source>
        <dbReference type="Proteomes" id="UP000068164"/>
    </source>
</evidence>
<reference evidence="1 2" key="1">
    <citation type="submission" date="2015-11" db="EMBL/GenBank/DDBJ databases">
        <title>Draft Genome Sequence of the Strain BR 10423 (Rhizobium sp.) isolated from nodules of Mimosa pudica.</title>
        <authorList>
            <person name="Barauna A.C."/>
            <person name="Zilli J.E."/>
            <person name="Simoes-Araujo J.L."/>
            <person name="Reis V.M."/>
            <person name="James E.K."/>
            <person name="Reis F.B.Jr."/>
            <person name="Rouws L.F."/>
            <person name="Passos S.R."/>
            <person name="Gois S.R."/>
        </authorList>
    </citation>
    <scope>NUCLEOTIDE SEQUENCE [LARGE SCALE GENOMIC DNA]</scope>
    <source>
        <strain evidence="1 2">BR10423</strain>
    </source>
</reference>
<dbReference type="Proteomes" id="UP000068164">
    <property type="component" value="Unassembled WGS sequence"/>
</dbReference>
<dbReference type="RefSeq" id="WP_018855520.1">
    <property type="nucleotide sequence ID" value="NZ_JBBNAS010000646.1"/>
</dbReference>
<dbReference type="EMBL" id="LNCD01000042">
    <property type="protein sequence ID" value="KWV56151.1"/>
    <property type="molecule type" value="Genomic_DNA"/>
</dbReference>
<accession>A0A120FNY9</accession>
<gene>
    <name evidence="1" type="ORF">AS026_35095</name>
</gene>
<keyword evidence="2" id="KW-1185">Reference proteome</keyword>
<name>A0A120FNY9_9HYPH</name>
<dbReference type="AlphaFoldDB" id="A0A120FNY9"/>
<sequence length="65" mass="7173">MELRPIVISHADRLSACREKIEQAVYLIIQGDKLDGFSSTEIAMAIADIADDYILAASRKRAATH</sequence>